<evidence type="ECO:0000313" key="2">
    <source>
        <dbReference type="Proteomes" id="UP000317494"/>
    </source>
</evidence>
<keyword evidence="2" id="KW-1185">Reference proteome</keyword>
<proteinExistence type="predicted"/>
<reference evidence="1 2" key="1">
    <citation type="journal article" date="2019" name="Sci. Rep.">
        <title>Comparative genomics of chytrid fungi reveal insights into the obligate biotrophic and pathogenic lifestyle of Synchytrium endobioticum.</title>
        <authorList>
            <person name="van de Vossenberg B.T.L.H."/>
            <person name="Warris S."/>
            <person name="Nguyen H.D.T."/>
            <person name="van Gent-Pelzer M.P.E."/>
            <person name="Joly D.L."/>
            <person name="van de Geest H.C."/>
            <person name="Bonants P.J.M."/>
            <person name="Smith D.S."/>
            <person name="Levesque C.A."/>
            <person name="van der Lee T.A.J."/>
        </authorList>
    </citation>
    <scope>NUCLEOTIDE SEQUENCE [LARGE SCALE GENOMIC DNA]</scope>
    <source>
        <strain evidence="1 2">MB42</strain>
    </source>
</reference>
<accession>A0A507CXU9</accession>
<sequence>MLLMVQRIATISEGPTASSKYIVIVCWRGLPRESAETLEVIPFGRHHIQVSTMPAGDPSSVRSSPKVVNESKPSARHTFKAISRYDGKDLKIKISVLEDGTGSEEARGLIERALDRLCEYITKYQLLFLEIHERPRGWFRDKNNKAPRWIVRDMLAALVHCKYPDNNTDYWDLHNTILKAMGKYDKGRKAFDGGVGTVNGDTSHNTTTDDIMHMDELSPREAARRAALARYSTVKKEAQMNEE</sequence>
<evidence type="ECO:0000313" key="1">
    <source>
        <dbReference type="EMBL" id="TPX44047.1"/>
    </source>
</evidence>
<dbReference type="EMBL" id="QEAN01000181">
    <property type="protein sequence ID" value="TPX44047.1"/>
    <property type="molecule type" value="Genomic_DNA"/>
</dbReference>
<organism evidence="1 2">
    <name type="scientific">Synchytrium endobioticum</name>
    <dbReference type="NCBI Taxonomy" id="286115"/>
    <lineage>
        <taxon>Eukaryota</taxon>
        <taxon>Fungi</taxon>
        <taxon>Fungi incertae sedis</taxon>
        <taxon>Chytridiomycota</taxon>
        <taxon>Chytridiomycota incertae sedis</taxon>
        <taxon>Chytridiomycetes</taxon>
        <taxon>Synchytriales</taxon>
        <taxon>Synchytriaceae</taxon>
        <taxon>Synchytrium</taxon>
    </lineage>
</organism>
<dbReference type="VEuPathDB" id="FungiDB:SeMB42_g04466"/>
<dbReference type="AlphaFoldDB" id="A0A507CXU9"/>
<protein>
    <submittedName>
        <fullName evidence="1">Uncharacterized protein</fullName>
    </submittedName>
</protein>
<dbReference type="Proteomes" id="UP000317494">
    <property type="component" value="Unassembled WGS sequence"/>
</dbReference>
<comment type="caution">
    <text evidence="1">The sequence shown here is derived from an EMBL/GenBank/DDBJ whole genome shotgun (WGS) entry which is preliminary data.</text>
</comment>
<name>A0A507CXU9_9FUNG</name>
<gene>
    <name evidence="1" type="ORF">SeMB42_g04466</name>
</gene>